<dbReference type="AlphaFoldDB" id="A0A5C4VF60"/>
<gene>
    <name evidence="2" type="ORF">FH715_01655</name>
</gene>
<dbReference type="InterPro" id="IPR022385">
    <property type="entry name" value="Rhs_assc_core"/>
</dbReference>
<organism evidence="2 3">
    <name type="scientific">Streptomyces sedi</name>
    <dbReference type="NCBI Taxonomy" id="555059"/>
    <lineage>
        <taxon>Bacteria</taxon>
        <taxon>Bacillati</taxon>
        <taxon>Actinomycetota</taxon>
        <taxon>Actinomycetes</taxon>
        <taxon>Kitasatosporales</taxon>
        <taxon>Streptomycetaceae</taxon>
        <taxon>Streptomyces</taxon>
    </lineage>
</organism>
<comment type="caution">
    <text evidence="2">The sequence shown here is derived from an EMBL/GenBank/DDBJ whole genome shotgun (WGS) entry which is preliminary data.</text>
</comment>
<dbReference type="OrthoDB" id="291011at2"/>
<dbReference type="Gene3D" id="2.180.10.10">
    <property type="entry name" value="RHS repeat-associated core"/>
    <property type="match status" value="1"/>
</dbReference>
<reference evidence="2 3" key="1">
    <citation type="submission" date="2019-06" db="EMBL/GenBank/DDBJ databases">
        <title>Draft genome of Streptomyces sedi sp. JCM16909.</title>
        <authorList>
            <person name="Klykleung N."/>
            <person name="Tanasupawat S."/>
            <person name="Kudo T."/>
            <person name="Yuki M."/>
            <person name="Ohkuma M."/>
        </authorList>
    </citation>
    <scope>NUCLEOTIDE SEQUENCE [LARGE SCALE GENOMIC DNA]</scope>
    <source>
        <strain evidence="2 3">JCM 16909</strain>
    </source>
</reference>
<feature type="region of interest" description="Disordered" evidence="1">
    <location>
        <begin position="21"/>
        <end position="112"/>
    </location>
</feature>
<evidence type="ECO:0000313" key="3">
    <source>
        <dbReference type="Proteomes" id="UP000311713"/>
    </source>
</evidence>
<dbReference type="PANTHER" id="PTHR32305:SF17">
    <property type="entry name" value="TRNA NUCLEASE WAPA"/>
    <property type="match status" value="1"/>
</dbReference>
<feature type="compositionally biased region" description="Polar residues" evidence="1">
    <location>
        <begin position="241"/>
        <end position="251"/>
    </location>
</feature>
<name>A0A5C4VF60_9ACTN</name>
<proteinExistence type="predicted"/>
<protein>
    <submittedName>
        <fullName evidence="2">RHS repeat-associated core domain-containing protein</fullName>
    </submittedName>
</protein>
<feature type="region of interest" description="Disordered" evidence="1">
    <location>
        <begin position="184"/>
        <end position="251"/>
    </location>
</feature>
<dbReference type="InterPro" id="IPR050708">
    <property type="entry name" value="T6SS_VgrG/RHS"/>
</dbReference>
<evidence type="ECO:0000256" key="1">
    <source>
        <dbReference type="SAM" id="MobiDB-lite"/>
    </source>
</evidence>
<sequence>MGSECATDRAPVPLREVLDVLTQQHRSPIGSISCRTRPAPRPTQPTPPHSQPPAAAGAAAATEEEGRAGLATAAGGGQRGEATDSWPGDRGFLGGTADPTGTTHLGAREYDPTLGRFLSVDPLLIPNDPRQHNPYQYGNNNPLTFSDPTGEAFEECRSGQYKCNYDRKGKLTGVEYGKNYEKITRSVGGTPAPRYIRQNNASNTPAPKTPAAPEPHNNRPHERNRHASLNEPPNEPRPSPIANSRTSVLTS</sequence>
<feature type="compositionally biased region" description="Pro residues" evidence="1">
    <location>
        <begin position="39"/>
        <end position="51"/>
    </location>
</feature>
<keyword evidence="3" id="KW-1185">Reference proteome</keyword>
<dbReference type="EMBL" id="VDGT01000001">
    <property type="protein sequence ID" value="TNM34412.1"/>
    <property type="molecule type" value="Genomic_DNA"/>
</dbReference>
<feature type="compositionally biased region" description="Low complexity" evidence="1">
    <location>
        <begin position="52"/>
        <end position="61"/>
    </location>
</feature>
<accession>A0A5C4VF60</accession>
<dbReference type="Proteomes" id="UP000311713">
    <property type="component" value="Unassembled WGS sequence"/>
</dbReference>
<dbReference type="NCBIfam" id="TIGR03696">
    <property type="entry name" value="Rhs_assc_core"/>
    <property type="match status" value="1"/>
</dbReference>
<dbReference type="PANTHER" id="PTHR32305">
    <property type="match status" value="1"/>
</dbReference>
<evidence type="ECO:0000313" key="2">
    <source>
        <dbReference type="EMBL" id="TNM34412.1"/>
    </source>
</evidence>